<sequence>MPKFTCKVCGVQHNAAQNPPARCLICEDDRQYVREEGQQWVELEKHKNQHDTIWRKVEDNVYRLSITPHLVGIGQNAHFIQTQNGNYLWDCMPLVSDQLIEDIKARGGLKAIAISHPHFYSNVADWSAAFGNIPIYIHINDRPWVQEASDNILFWEGDELRLEDDLTLVKCGGHFNGSSVMHWSGTADGKGALFASDTISPQKRINSISFMYSFPNVIPLPARKVAHIGKIIAPYKFDRLYGAFGQNVMPNADQLVQQSVKRYIKALE</sequence>
<protein>
    <recommendedName>
        <fullName evidence="1">Metallo-beta-lactamase domain-containing protein</fullName>
    </recommendedName>
</protein>
<dbReference type="InterPro" id="IPR001279">
    <property type="entry name" value="Metallo-B-lactamas"/>
</dbReference>
<dbReference type="SUPFAM" id="SSF56281">
    <property type="entry name" value="Metallo-hydrolase/oxidoreductase"/>
    <property type="match status" value="1"/>
</dbReference>
<dbReference type="PANTHER" id="PTHR36839:SF1">
    <property type="entry name" value="METALLO-BETA-LACTAMASE FAMILY PROTEIN (AFU_ORTHOLOGUE AFUA_5G12770)"/>
    <property type="match status" value="1"/>
</dbReference>
<name>A0A2A4YYH4_9PROT</name>
<proteinExistence type="predicted"/>
<gene>
    <name evidence="2" type="ORF">COB13_11075</name>
</gene>
<reference evidence="2" key="2">
    <citation type="journal article" date="2018" name="ISME J.">
        <title>A dynamic microbial community with high functional redundancy inhabits the cold, oxic subseafloor aquifer.</title>
        <authorList>
            <person name="Tully B.J."/>
            <person name="Wheat C.G."/>
            <person name="Glazer B.T."/>
            <person name="Huber J.A."/>
        </authorList>
    </citation>
    <scope>NUCLEOTIDE SEQUENCE</scope>
    <source>
        <strain evidence="2">NORP83</strain>
    </source>
</reference>
<dbReference type="PANTHER" id="PTHR36839">
    <property type="entry name" value="METALLO-BETA-LACTAMASE FAMILY PROTEIN (AFU_ORTHOLOGUE AFUA_5G12770)"/>
    <property type="match status" value="1"/>
</dbReference>
<dbReference type="SMART" id="SM00849">
    <property type="entry name" value="Lactamase_B"/>
    <property type="match status" value="1"/>
</dbReference>
<organism evidence="2">
    <name type="scientific">OCS116 cluster bacterium</name>
    <dbReference type="NCBI Taxonomy" id="2030921"/>
    <lineage>
        <taxon>Bacteria</taxon>
        <taxon>Pseudomonadati</taxon>
        <taxon>Pseudomonadota</taxon>
        <taxon>Alphaproteobacteria</taxon>
        <taxon>OCS116 cluster</taxon>
    </lineage>
</organism>
<dbReference type="EMBL" id="NVUS01000014">
    <property type="protein sequence ID" value="PCI99784.1"/>
    <property type="molecule type" value="Genomic_DNA"/>
</dbReference>
<evidence type="ECO:0000259" key="1">
    <source>
        <dbReference type="SMART" id="SM00849"/>
    </source>
</evidence>
<feature type="domain" description="Metallo-beta-lactamase" evidence="1">
    <location>
        <begin position="74"/>
        <end position="230"/>
    </location>
</feature>
<comment type="caution">
    <text evidence="2">The sequence shown here is derived from an EMBL/GenBank/DDBJ whole genome shotgun (WGS) entry which is preliminary data.</text>
</comment>
<reference key="1">
    <citation type="submission" date="2017-08" db="EMBL/GenBank/DDBJ databases">
        <title>A dynamic microbial community with high functional redundancy inhabits the cold, oxic subseafloor aquifer.</title>
        <authorList>
            <person name="Tully B.J."/>
            <person name="Wheat C.G."/>
            <person name="Glazer B.T."/>
            <person name="Huber J.A."/>
        </authorList>
    </citation>
    <scope>NUCLEOTIDE SEQUENCE [LARGE SCALE GENOMIC DNA]</scope>
</reference>
<dbReference type="AlphaFoldDB" id="A0A2A4YYH4"/>
<feature type="unsure residue" description="D or N" evidence="2">
    <location>
        <position position="164"/>
    </location>
</feature>
<dbReference type="InterPro" id="IPR036866">
    <property type="entry name" value="RibonucZ/Hydroxyglut_hydro"/>
</dbReference>
<accession>A0A2A4YYH4</accession>
<dbReference type="Gene3D" id="3.60.15.10">
    <property type="entry name" value="Ribonuclease Z/Hydroxyacylglutathione hydrolase-like"/>
    <property type="match status" value="1"/>
</dbReference>
<evidence type="ECO:0000313" key="2">
    <source>
        <dbReference type="EMBL" id="PCI99784.1"/>
    </source>
</evidence>